<evidence type="ECO:0000256" key="1">
    <source>
        <dbReference type="PROSITE-ProRule" id="PRU00339"/>
    </source>
</evidence>
<keyword evidence="2" id="KW-0812">Transmembrane</keyword>
<reference evidence="4" key="1">
    <citation type="journal article" date="2020" name="mSystems">
        <title>Genome- and Community-Level Interaction Insights into Carbon Utilization and Element Cycling Functions of Hydrothermarchaeota in Hydrothermal Sediment.</title>
        <authorList>
            <person name="Zhou Z."/>
            <person name="Liu Y."/>
            <person name="Xu W."/>
            <person name="Pan J."/>
            <person name="Luo Z.H."/>
            <person name="Li M."/>
        </authorList>
    </citation>
    <scope>NUCLEOTIDE SEQUENCE [LARGE SCALE GENOMIC DNA]</scope>
    <source>
        <strain evidence="4">SpSt-966</strain>
    </source>
</reference>
<keyword evidence="2" id="KW-0472">Membrane</keyword>
<keyword evidence="3" id="KW-0732">Signal</keyword>
<dbReference type="SUPFAM" id="SSF48452">
    <property type="entry name" value="TPR-like"/>
    <property type="match status" value="1"/>
</dbReference>
<name>A0A7V3RFA1_9BACT</name>
<sequence length="450" mass="50505">MKIKLLFLAFALSISLQVFAISSSSILSLARTPSTLMSAREETLNALITDPSSLTLLNTARIVYSKLEIMDSAQSTAEIELANSIVEENMDKFYSVLSEPSITMLPDQFDLLFNVLNVSQNYDQFFSYISQADYTDALALFKKLKYLYKIPDVKAFLPEENVVSLWNFFAQALPTYPDTFDTNAAKFVASISNPYDVKNIYVKTYVWLSGLSVPQSQMGFNVINFESLIASESKIQMDPNLLQWKFTISNYLALYSSITDETRELPSTKDVEPFLTNALVFYRAIQNLPPQYRGALDDAMATYLDLILQDVSADPALLSQKMAKDMRETASNSLADPNSSKLLAIALTAKTTSTGSSPSQAGWILYSIIIIAAIVILFTFPQIRMAFYKTLKMYKFELNFYMKQLSKKPQDPSIHLNIAGVYERMGKFDEAKREYSVAIKLTNANKGGKS</sequence>
<protein>
    <recommendedName>
        <fullName evidence="5">Tetratricopeptide repeat protein</fullName>
    </recommendedName>
</protein>
<feature type="transmembrane region" description="Helical" evidence="2">
    <location>
        <begin position="363"/>
        <end position="383"/>
    </location>
</feature>
<evidence type="ECO:0000256" key="2">
    <source>
        <dbReference type="SAM" id="Phobius"/>
    </source>
</evidence>
<feature type="signal peptide" evidence="3">
    <location>
        <begin position="1"/>
        <end position="20"/>
    </location>
</feature>
<gene>
    <name evidence="4" type="ORF">ENX73_05610</name>
</gene>
<dbReference type="InterPro" id="IPR011990">
    <property type="entry name" value="TPR-like_helical_dom_sf"/>
</dbReference>
<evidence type="ECO:0000313" key="4">
    <source>
        <dbReference type="EMBL" id="HGE75583.1"/>
    </source>
</evidence>
<keyword evidence="1" id="KW-0802">TPR repeat</keyword>
<dbReference type="PROSITE" id="PS50005">
    <property type="entry name" value="TPR"/>
    <property type="match status" value="1"/>
</dbReference>
<dbReference type="InterPro" id="IPR019734">
    <property type="entry name" value="TPR_rpt"/>
</dbReference>
<accession>A0A7V3RFA1</accession>
<dbReference type="Gene3D" id="1.25.40.10">
    <property type="entry name" value="Tetratricopeptide repeat domain"/>
    <property type="match status" value="1"/>
</dbReference>
<feature type="chain" id="PRO_5030958135" description="Tetratricopeptide repeat protein" evidence="3">
    <location>
        <begin position="21"/>
        <end position="450"/>
    </location>
</feature>
<dbReference type="EMBL" id="DTPE01000219">
    <property type="protein sequence ID" value="HGE75583.1"/>
    <property type="molecule type" value="Genomic_DNA"/>
</dbReference>
<evidence type="ECO:0000256" key="3">
    <source>
        <dbReference type="SAM" id="SignalP"/>
    </source>
</evidence>
<dbReference type="AlphaFoldDB" id="A0A7V3RFA1"/>
<comment type="caution">
    <text evidence="4">The sequence shown here is derived from an EMBL/GenBank/DDBJ whole genome shotgun (WGS) entry which is preliminary data.</text>
</comment>
<feature type="repeat" description="TPR" evidence="1">
    <location>
        <begin position="412"/>
        <end position="445"/>
    </location>
</feature>
<organism evidence="4">
    <name type="scientific">Mesoaciditoga lauensis</name>
    <dbReference type="NCBI Taxonomy" id="1495039"/>
    <lineage>
        <taxon>Bacteria</taxon>
        <taxon>Thermotogati</taxon>
        <taxon>Thermotogota</taxon>
        <taxon>Thermotogae</taxon>
        <taxon>Mesoaciditogales</taxon>
        <taxon>Mesoaciditogaceae</taxon>
        <taxon>Mesoaciditoga</taxon>
    </lineage>
</organism>
<keyword evidence="2" id="KW-1133">Transmembrane helix</keyword>
<evidence type="ECO:0008006" key="5">
    <source>
        <dbReference type="Google" id="ProtNLM"/>
    </source>
</evidence>
<proteinExistence type="predicted"/>